<dbReference type="InterPro" id="IPR013498">
    <property type="entry name" value="Topo_IA_Znf"/>
</dbReference>
<dbReference type="GO" id="GO:0005694">
    <property type="term" value="C:chromosome"/>
    <property type="evidence" value="ECO:0007669"/>
    <property type="project" value="InterPro"/>
</dbReference>
<dbReference type="SUPFAM" id="SSF57783">
    <property type="entry name" value="Zinc beta-ribbon"/>
    <property type="match status" value="1"/>
</dbReference>
<dbReference type="Gene3D" id="3.30.65.10">
    <property type="entry name" value="Bacterial Topoisomerase I, domain 1"/>
    <property type="match status" value="1"/>
</dbReference>
<name>H2CFD4_9LEPT</name>
<dbReference type="STRING" id="183.GCA_002009735_03094"/>
<dbReference type="AlphaFoldDB" id="H2CFD4"/>
<dbReference type="HOGENOM" id="CLU_068011_2_0_12"/>
<dbReference type="RefSeq" id="WP_002773889.1">
    <property type="nucleotide sequence ID" value="NZ_JH597773.1"/>
</dbReference>
<sequence length="250" mass="27805">MEAVLVLLALLFAIILYWIRRSPALKGAYGEAKVKLAADLFLNNSDYRRLDNVTLPIGSRTTQIDHVLVSIYGVFVIETKNMEGWIFGAANQRHWTQVLYKKKFKFQNPLRQNYLHVKAVQSALRVPKACIHSVVVFAGGAELRTQMPQNVTHINGLIGYVRSFDRPVFTAAECDSMVERLQAGRFLPTTSTERRHVDSLRRSDVATAMGICPRCGGRLVQRTARKGPSAGSSFLGCSAYPGCKYTSPIG</sequence>
<organism evidence="2 3">
    <name type="scientific">Leptonema illini DSM 21528</name>
    <dbReference type="NCBI Taxonomy" id="929563"/>
    <lineage>
        <taxon>Bacteria</taxon>
        <taxon>Pseudomonadati</taxon>
        <taxon>Spirochaetota</taxon>
        <taxon>Spirochaetia</taxon>
        <taxon>Leptospirales</taxon>
        <taxon>Leptospiraceae</taxon>
        <taxon>Leptonema</taxon>
    </lineage>
</organism>
<dbReference type="GO" id="GO:0006265">
    <property type="term" value="P:DNA topological change"/>
    <property type="evidence" value="ECO:0007669"/>
    <property type="project" value="InterPro"/>
</dbReference>
<gene>
    <name evidence="2" type="ORF">Lepil_3096</name>
</gene>
<dbReference type="PROSITE" id="PS50965">
    <property type="entry name" value="NERD"/>
    <property type="match status" value="1"/>
</dbReference>
<feature type="domain" description="NERD" evidence="1">
    <location>
        <begin position="26"/>
        <end position="143"/>
    </location>
</feature>
<reference evidence="2 3" key="1">
    <citation type="submission" date="2011-10" db="EMBL/GenBank/DDBJ databases">
        <title>The Improved High-Quality Draft genome of Leptonema illini DSM 21528.</title>
        <authorList>
            <consortium name="US DOE Joint Genome Institute (JGI-PGF)"/>
            <person name="Lucas S."/>
            <person name="Copeland A."/>
            <person name="Lapidus A."/>
            <person name="Glavina del Rio T."/>
            <person name="Dalin E."/>
            <person name="Tice H."/>
            <person name="Bruce D."/>
            <person name="Goodwin L."/>
            <person name="Pitluck S."/>
            <person name="Peters L."/>
            <person name="Mikhailova N."/>
            <person name="Held B."/>
            <person name="Kyrpides N."/>
            <person name="Mavromatis K."/>
            <person name="Ivanova N."/>
            <person name="Markowitz V."/>
            <person name="Cheng J.-F."/>
            <person name="Hugenholtz P."/>
            <person name="Woyke T."/>
            <person name="Wu D."/>
            <person name="Gronow S."/>
            <person name="Wellnitz S."/>
            <person name="Brambilla E.-M."/>
            <person name="Klenk H.-P."/>
            <person name="Eisen J.A."/>
        </authorList>
    </citation>
    <scope>NUCLEOTIDE SEQUENCE [LARGE SCALE GENOMIC DNA]</scope>
    <source>
        <strain evidence="2 3">DSM 21528</strain>
    </source>
</reference>
<evidence type="ECO:0000313" key="2">
    <source>
        <dbReference type="EMBL" id="EHQ07759.1"/>
    </source>
</evidence>
<dbReference type="GO" id="GO:0003677">
    <property type="term" value="F:DNA binding"/>
    <property type="evidence" value="ECO:0007669"/>
    <property type="project" value="InterPro"/>
</dbReference>
<dbReference type="Pfam" id="PF01396">
    <property type="entry name" value="Zn_ribbon_Top1"/>
    <property type="match status" value="1"/>
</dbReference>
<keyword evidence="3" id="KW-1185">Reference proteome</keyword>
<dbReference type="GO" id="GO:0003916">
    <property type="term" value="F:DNA topoisomerase activity"/>
    <property type="evidence" value="ECO:0007669"/>
    <property type="project" value="InterPro"/>
</dbReference>
<proteinExistence type="predicted"/>
<evidence type="ECO:0000259" key="1">
    <source>
        <dbReference type="PROSITE" id="PS50965"/>
    </source>
</evidence>
<dbReference type="Proteomes" id="UP000005737">
    <property type="component" value="Unassembled WGS sequence"/>
</dbReference>
<accession>H2CFD4</accession>
<dbReference type="Pfam" id="PF08378">
    <property type="entry name" value="NERD"/>
    <property type="match status" value="1"/>
</dbReference>
<evidence type="ECO:0000313" key="3">
    <source>
        <dbReference type="Proteomes" id="UP000005737"/>
    </source>
</evidence>
<dbReference type="EMBL" id="JH597773">
    <property type="protein sequence ID" value="EHQ07759.1"/>
    <property type="molecule type" value="Genomic_DNA"/>
</dbReference>
<protein>
    <submittedName>
        <fullName evidence="2">NERD domain protein</fullName>
    </submittedName>
</protein>
<dbReference type="InterPro" id="IPR011528">
    <property type="entry name" value="NERD"/>
</dbReference>